<dbReference type="EMBL" id="WVTB01000052">
    <property type="protein sequence ID" value="KAF3803994.1"/>
    <property type="molecule type" value="Genomic_DNA"/>
</dbReference>
<evidence type="ECO:0000313" key="2">
    <source>
        <dbReference type="EMBL" id="KAF3803994.1"/>
    </source>
</evidence>
<sequence length="214" mass="24409">MLEERQVYRFSPGTILGDLRELVKGQILPWMKDCYERQENHSHCGLSGDTTVFPKRLIDIGEAEDDSIRLIETDHNSVTHPYLILSYCWGHSHESTKTTRDNLESRLCGLSTRMLPKTIRDAILLTRMMGFRYLWVDAMCIVQATKDDPGDFKLEAMRMRDYYANAQCCISASLARDSSEGFLTQRPLGRFPVPRVVTLKLTSSTISKSVLLKG</sequence>
<keyword evidence="3" id="KW-1185">Reference proteome</keyword>
<dbReference type="Proteomes" id="UP000613401">
    <property type="component" value="Unassembled WGS sequence"/>
</dbReference>
<dbReference type="GeneID" id="69015639"/>
<name>A0A8H4CHP1_COLGL</name>
<dbReference type="AlphaFoldDB" id="A0A8H4CHP1"/>
<dbReference type="Pfam" id="PF06985">
    <property type="entry name" value="HET"/>
    <property type="match status" value="1"/>
</dbReference>
<gene>
    <name evidence="2" type="ORF">GCG54_00008498</name>
</gene>
<dbReference type="InterPro" id="IPR010730">
    <property type="entry name" value="HET"/>
</dbReference>
<reference evidence="2" key="1">
    <citation type="journal article" date="2020" name="Phytopathology">
        <title>Genome sequence and comparative analysis of Colletotrichum gloeosporioides isolated from Liriodendron leaves.</title>
        <authorList>
            <person name="Fu F.F."/>
            <person name="Hao Z."/>
            <person name="Wang P."/>
            <person name="Lu Y."/>
            <person name="Xue L.J."/>
            <person name="Wei G."/>
            <person name="Tian Y."/>
            <person name="Baishi H."/>
            <person name="Xu H."/>
            <person name="Shi J."/>
            <person name="Cheng T."/>
            <person name="Wang G."/>
            <person name="Yi Y."/>
            <person name="Chen J."/>
        </authorList>
    </citation>
    <scope>NUCLEOTIDE SEQUENCE</scope>
    <source>
        <strain evidence="2">Lc1</strain>
    </source>
</reference>
<evidence type="ECO:0000259" key="1">
    <source>
        <dbReference type="Pfam" id="PF06985"/>
    </source>
</evidence>
<reference evidence="2" key="2">
    <citation type="submission" date="2020-03" db="EMBL/GenBank/DDBJ databases">
        <authorList>
            <person name="Fu F.-F."/>
            <person name="Chen J."/>
        </authorList>
    </citation>
    <scope>NUCLEOTIDE SEQUENCE</scope>
    <source>
        <strain evidence="2">Lc1</strain>
    </source>
</reference>
<dbReference type="PANTHER" id="PTHR33112">
    <property type="entry name" value="DOMAIN PROTEIN, PUTATIVE-RELATED"/>
    <property type="match status" value="1"/>
</dbReference>
<evidence type="ECO:0000313" key="3">
    <source>
        <dbReference type="Proteomes" id="UP000613401"/>
    </source>
</evidence>
<organism evidence="2 3">
    <name type="scientific">Colletotrichum gloeosporioides</name>
    <name type="common">Anthracnose fungus</name>
    <name type="synonym">Glomerella cingulata</name>
    <dbReference type="NCBI Taxonomy" id="474922"/>
    <lineage>
        <taxon>Eukaryota</taxon>
        <taxon>Fungi</taxon>
        <taxon>Dikarya</taxon>
        <taxon>Ascomycota</taxon>
        <taxon>Pezizomycotina</taxon>
        <taxon>Sordariomycetes</taxon>
        <taxon>Hypocreomycetidae</taxon>
        <taxon>Glomerellales</taxon>
        <taxon>Glomerellaceae</taxon>
        <taxon>Colletotrichum</taxon>
        <taxon>Colletotrichum gloeosporioides species complex</taxon>
    </lineage>
</organism>
<feature type="domain" description="Heterokaryon incompatibility" evidence="1">
    <location>
        <begin position="82"/>
        <end position="190"/>
    </location>
</feature>
<dbReference type="RefSeq" id="XP_045263153.1">
    <property type="nucleotide sequence ID" value="XM_045408463.1"/>
</dbReference>
<protein>
    <recommendedName>
        <fullName evidence="1">Heterokaryon incompatibility domain-containing protein</fullName>
    </recommendedName>
</protein>
<comment type="caution">
    <text evidence="2">The sequence shown here is derived from an EMBL/GenBank/DDBJ whole genome shotgun (WGS) entry which is preliminary data.</text>
</comment>
<proteinExistence type="predicted"/>
<dbReference type="PANTHER" id="PTHR33112:SF16">
    <property type="entry name" value="HETEROKARYON INCOMPATIBILITY DOMAIN-CONTAINING PROTEIN"/>
    <property type="match status" value="1"/>
</dbReference>
<accession>A0A8H4CHP1</accession>